<feature type="compositionally biased region" description="Acidic residues" evidence="1">
    <location>
        <begin position="27"/>
        <end position="40"/>
    </location>
</feature>
<keyword evidence="3" id="KW-1185">Reference proteome</keyword>
<reference evidence="2" key="1">
    <citation type="submission" date="2023-10" db="EMBL/GenBank/DDBJ databases">
        <authorList>
            <person name="Hackl T."/>
        </authorList>
    </citation>
    <scope>NUCLEOTIDE SEQUENCE</scope>
</reference>
<dbReference type="Proteomes" id="UP001295740">
    <property type="component" value="Unassembled WGS sequence"/>
</dbReference>
<evidence type="ECO:0000313" key="3">
    <source>
        <dbReference type="Proteomes" id="UP001295740"/>
    </source>
</evidence>
<name>A0AAI8VP05_9PEZI</name>
<accession>A0AAI8VP05</accession>
<evidence type="ECO:0000256" key="1">
    <source>
        <dbReference type="SAM" id="MobiDB-lite"/>
    </source>
</evidence>
<protein>
    <submittedName>
        <fullName evidence="2">Uu.00g091320.m01.CDS01</fullName>
    </submittedName>
</protein>
<feature type="compositionally biased region" description="Basic residues" evidence="1">
    <location>
        <begin position="169"/>
        <end position="182"/>
    </location>
</feature>
<feature type="region of interest" description="Disordered" evidence="1">
    <location>
        <begin position="1"/>
        <end position="42"/>
    </location>
</feature>
<organism evidence="2 3">
    <name type="scientific">Anthostomella pinea</name>
    <dbReference type="NCBI Taxonomy" id="933095"/>
    <lineage>
        <taxon>Eukaryota</taxon>
        <taxon>Fungi</taxon>
        <taxon>Dikarya</taxon>
        <taxon>Ascomycota</taxon>
        <taxon>Pezizomycotina</taxon>
        <taxon>Sordariomycetes</taxon>
        <taxon>Xylariomycetidae</taxon>
        <taxon>Xylariales</taxon>
        <taxon>Xylariaceae</taxon>
        <taxon>Anthostomella</taxon>
    </lineage>
</organism>
<dbReference type="AlphaFoldDB" id="A0AAI8VP05"/>
<comment type="caution">
    <text evidence="2">The sequence shown here is derived from an EMBL/GenBank/DDBJ whole genome shotgun (WGS) entry which is preliminary data.</text>
</comment>
<proteinExistence type="predicted"/>
<evidence type="ECO:0000313" key="2">
    <source>
        <dbReference type="EMBL" id="CAJ2507946.1"/>
    </source>
</evidence>
<dbReference type="EMBL" id="CAUWAG010000010">
    <property type="protein sequence ID" value="CAJ2507946.1"/>
    <property type="molecule type" value="Genomic_DNA"/>
</dbReference>
<gene>
    <name evidence="2" type="ORF">KHLLAP_LOCUS8414</name>
</gene>
<sequence>MPMIPVSGPRPQPDSWPSSPGRLTPSLDDDYTSTDDDDLDLPSFHENPLTYFLTPAPAKDDELEFNFDFDAGIEDSSNPRDIVRSISPSTLDGLKRYNPKYKASDCAVLDDDEDDNEDYIRFKPQKSLPFGFEDYFDHPKHNSPQDTLSRSTEALLSPRAFHVGSPRGRPSKRFAPPRRSFPKRPQSLSIQRRHSWREPSPDVWSIEEEPEKETMSEMGMSVGDLQDAQEDKTQPIDIPAAKPKKIVRFILPAEE</sequence>
<feature type="region of interest" description="Disordered" evidence="1">
    <location>
        <begin position="133"/>
        <end position="217"/>
    </location>
</feature>
<feature type="compositionally biased region" description="Polar residues" evidence="1">
    <location>
        <begin position="142"/>
        <end position="154"/>
    </location>
</feature>